<dbReference type="Proteomes" id="UP000239735">
    <property type="component" value="Unassembled WGS sequence"/>
</dbReference>
<accession>A0A2N9L279</accession>
<protein>
    <submittedName>
        <fullName evidence="1">Uncharacterized protein</fullName>
    </submittedName>
</protein>
<dbReference type="EMBL" id="OKRB01000001">
    <property type="protein sequence ID" value="SPE17329.1"/>
    <property type="molecule type" value="Genomic_DNA"/>
</dbReference>
<organism evidence="1 2">
    <name type="scientific">Candidatus Sulfuritelmatomonas gaucii</name>
    <dbReference type="NCBI Taxonomy" id="2043161"/>
    <lineage>
        <taxon>Bacteria</taxon>
        <taxon>Pseudomonadati</taxon>
        <taxon>Acidobacteriota</taxon>
        <taxon>Terriglobia</taxon>
        <taxon>Terriglobales</taxon>
        <taxon>Acidobacteriaceae</taxon>
        <taxon>Candidatus Sulfuritelmatomonas</taxon>
    </lineage>
</organism>
<evidence type="ECO:0000313" key="1">
    <source>
        <dbReference type="EMBL" id="SPE17329.1"/>
    </source>
</evidence>
<dbReference type="AlphaFoldDB" id="A0A2N9L279"/>
<name>A0A2N9L279_9BACT</name>
<sequence length="57" mass="6630">MRPLWVLSSRTLETALESKIRDPYRLDLGREFMSRTLVSFILCILVYSVPDSTLIVK</sequence>
<gene>
    <name evidence="1" type="ORF">SBA5_10015</name>
</gene>
<proteinExistence type="predicted"/>
<reference evidence="2" key="1">
    <citation type="submission" date="2018-02" db="EMBL/GenBank/DDBJ databases">
        <authorList>
            <person name="Hausmann B."/>
        </authorList>
    </citation>
    <scope>NUCLEOTIDE SEQUENCE [LARGE SCALE GENOMIC DNA]</scope>
    <source>
        <strain evidence="2">Peat soil MAG SbA5</strain>
    </source>
</reference>
<evidence type="ECO:0000313" key="2">
    <source>
        <dbReference type="Proteomes" id="UP000239735"/>
    </source>
</evidence>